<comment type="cofactor">
    <cofactor evidence="1 9">
        <name>heme</name>
        <dbReference type="ChEBI" id="CHEBI:30413"/>
    </cofactor>
</comment>
<dbReference type="AlphaFoldDB" id="A0AAD5VPC8"/>
<evidence type="ECO:0000256" key="9">
    <source>
        <dbReference type="PIRSR" id="PIRSR602401-1"/>
    </source>
</evidence>
<dbReference type="InterPro" id="IPR050364">
    <property type="entry name" value="Cytochrome_P450_fung"/>
</dbReference>
<dbReference type="EMBL" id="JANIEX010000532">
    <property type="protein sequence ID" value="KAJ3565871.1"/>
    <property type="molecule type" value="Genomic_DNA"/>
</dbReference>
<organism evidence="11 12">
    <name type="scientific">Leucocoprinus birnbaumii</name>
    <dbReference type="NCBI Taxonomy" id="56174"/>
    <lineage>
        <taxon>Eukaryota</taxon>
        <taxon>Fungi</taxon>
        <taxon>Dikarya</taxon>
        <taxon>Basidiomycota</taxon>
        <taxon>Agaricomycotina</taxon>
        <taxon>Agaricomycetes</taxon>
        <taxon>Agaricomycetidae</taxon>
        <taxon>Agaricales</taxon>
        <taxon>Agaricineae</taxon>
        <taxon>Agaricaceae</taxon>
        <taxon>Leucocoprinus</taxon>
    </lineage>
</organism>
<dbReference type="PANTHER" id="PTHR46300">
    <property type="entry name" value="P450, PUTATIVE (EUROFUNG)-RELATED-RELATED"/>
    <property type="match status" value="1"/>
</dbReference>
<protein>
    <recommendedName>
        <fullName evidence="13">Cytochrome P450</fullName>
    </recommendedName>
</protein>
<dbReference type="GO" id="GO:0016705">
    <property type="term" value="F:oxidoreductase activity, acting on paired donors, with incorporation or reduction of molecular oxygen"/>
    <property type="evidence" value="ECO:0007669"/>
    <property type="project" value="InterPro"/>
</dbReference>
<feature type="binding site" description="axial binding residue" evidence="9">
    <location>
        <position position="627"/>
    </location>
    <ligand>
        <name>heme</name>
        <dbReference type="ChEBI" id="CHEBI:30413"/>
    </ligand>
    <ligandPart>
        <name>Fe</name>
        <dbReference type="ChEBI" id="CHEBI:18248"/>
    </ligandPart>
</feature>
<evidence type="ECO:0000256" key="6">
    <source>
        <dbReference type="ARBA" id="ARBA00023002"/>
    </source>
</evidence>
<evidence type="ECO:0000256" key="8">
    <source>
        <dbReference type="ARBA" id="ARBA00023033"/>
    </source>
</evidence>
<keyword evidence="5 9" id="KW-0479">Metal-binding</keyword>
<sequence length="684" mass="76521">MPTQSNDLALAIFALLSNTKLIRMKDLDEKAGRSPQYRRQLPLLTTPPFSYTQTLVDKGITPLKNLTDIFMQCLCVLDYPNCHDILLASDPIPVLKLFTRRTCTPNLLLAAPDEGYLAAESSMVLYDFFKGSHGSVAFDLRTLAGSSLDNKHHHGYQTSLTDSLSHSFFPTTMGFLQFAGYCGLAALTFLTWVIYRNASAPRYPPGPPKWIPWAGSLAYMPKHNPWEMYEKLGKECNSDIVHLQGAGMNIILLNSEEAAMDLLDKRSAIYSSRPAFSIVETLGWEWLMSNMLYTPAWRERRKLFTKHLHPSKPELVQDKFLSMIRDRLIPNLLKNPEDWVGIFRLAIGSTIISLAYGIPLDSEPSRFTSSPASTTKSDTTNRPTMDSLIQLAEASVKSINTAYAEGAVIVDLVPVLKHFPSWFPGLGFKAKLPEWRKLGADFHNLPFDAEGKAEDSFISACLEEGAESDVEVVKDTAGMMFAGGVDTMLAVIHTFVLAMLLRPETQKRAQQELDQLLATEKRHVIEWEDRDKLPYLTALVREVLRWRPAAPLAVPHASTQDDEYKGYFIPKNSMIIPNAYLMLHDETKYGPRPEEFRPERFLDESGKLKSGMKDPADVAFGFGRRVCPGAHVALYAVFMVAAHILTTFDIESAVDEVVPRLALITALPVLTQELCNTSRAVEEG</sequence>
<dbReference type="CDD" id="cd11065">
    <property type="entry name" value="CYP64-like"/>
    <property type="match status" value="1"/>
</dbReference>
<dbReference type="InterPro" id="IPR001128">
    <property type="entry name" value="Cyt_P450"/>
</dbReference>
<accession>A0AAD5VPC8</accession>
<evidence type="ECO:0000256" key="1">
    <source>
        <dbReference type="ARBA" id="ARBA00001971"/>
    </source>
</evidence>
<evidence type="ECO:0000313" key="11">
    <source>
        <dbReference type="EMBL" id="KAJ3565871.1"/>
    </source>
</evidence>
<dbReference type="InterPro" id="IPR017972">
    <property type="entry name" value="Cyt_P450_CS"/>
</dbReference>
<keyword evidence="6 10" id="KW-0560">Oxidoreductase</keyword>
<dbReference type="GO" id="GO:0005506">
    <property type="term" value="F:iron ion binding"/>
    <property type="evidence" value="ECO:0007669"/>
    <property type="project" value="InterPro"/>
</dbReference>
<evidence type="ECO:0000256" key="10">
    <source>
        <dbReference type="RuleBase" id="RU000461"/>
    </source>
</evidence>
<keyword evidence="12" id="KW-1185">Reference proteome</keyword>
<name>A0AAD5VPC8_9AGAR</name>
<dbReference type="PROSITE" id="PS00086">
    <property type="entry name" value="CYTOCHROME_P450"/>
    <property type="match status" value="1"/>
</dbReference>
<dbReference type="SUPFAM" id="SSF48264">
    <property type="entry name" value="Cytochrome P450"/>
    <property type="match status" value="1"/>
</dbReference>
<comment type="caution">
    <text evidence="11">The sequence shown here is derived from an EMBL/GenBank/DDBJ whole genome shotgun (WGS) entry which is preliminary data.</text>
</comment>
<evidence type="ECO:0000256" key="5">
    <source>
        <dbReference type="ARBA" id="ARBA00022723"/>
    </source>
</evidence>
<evidence type="ECO:0000313" key="12">
    <source>
        <dbReference type="Proteomes" id="UP001213000"/>
    </source>
</evidence>
<comment type="similarity">
    <text evidence="3 10">Belongs to the cytochrome P450 family.</text>
</comment>
<dbReference type="Gene3D" id="1.10.630.10">
    <property type="entry name" value="Cytochrome P450"/>
    <property type="match status" value="1"/>
</dbReference>
<evidence type="ECO:0000256" key="4">
    <source>
        <dbReference type="ARBA" id="ARBA00022617"/>
    </source>
</evidence>
<dbReference type="Pfam" id="PF00067">
    <property type="entry name" value="p450"/>
    <property type="match status" value="1"/>
</dbReference>
<evidence type="ECO:0000256" key="2">
    <source>
        <dbReference type="ARBA" id="ARBA00005179"/>
    </source>
</evidence>
<reference evidence="11" key="1">
    <citation type="submission" date="2022-07" db="EMBL/GenBank/DDBJ databases">
        <title>Genome Sequence of Leucocoprinus birnbaumii.</title>
        <authorList>
            <person name="Buettner E."/>
        </authorList>
    </citation>
    <scope>NUCLEOTIDE SEQUENCE</scope>
    <source>
        <strain evidence="11">VT141</strain>
    </source>
</reference>
<keyword evidence="8 10" id="KW-0503">Monooxygenase</keyword>
<comment type="pathway">
    <text evidence="2">Secondary metabolite biosynthesis.</text>
</comment>
<dbReference type="GO" id="GO:0004497">
    <property type="term" value="F:monooxygenase activity"/>
    <property type="evidence" value="ECO:0007669"/>
    <property type="project" value="UniProtKB-KW"/>
</dbReference>
<proteinExistence type="inferred from homology"/>
<evidence type="ECO:0008006" key="13">
    <source>
        <dbReference type="Google" id="ProtNLM"/>
    </source>
</evidence>
<dbReference type="PRINTS" id="PR00463">
    <property type="entry name" value="EP450I"/>
</dbReference>
<evidence type="ECO:0000256" key="3">
    <source>
        <dbReference type="ARBA" id="ARBA00010617"/>
    </source>
</evidence>
<dbReference type="PANTHER" id="PTHR46300:SF7">
    <property type="entry name" value="P450, PUTATIVE (EUROFUNG)-RELATED"/>
    <property type="match status" value="1"/>
</dbReference>
<dbReference type="GO" id="GO:0020037">
    <property type="term" value="F:heme binding"/>
    <property type="evidence" value="ECO:0007669"/>
    <property type="project" value="InterPro"/>
</dbReference>
<keyword evidence="4 9" id="KW-0349">Heme</keyword>
<dbReference type="InterPro" id="IPR002401">
    <property type="entry name" value="Cyt_P450_E_grp-I"/>
</dbReference>
<gene>
    <name evidence="11" type="ORF">NP233_g7365</name>
</gene>
<dbReference type="InterPro" id="IPR036396">
    <property type="entry name" value="Cyt_P450_sf"/>
</dbReference>
<keyword evidence="7 9" id="KW-0408">Iron</keyword>
<dbReference type="Proteomes" id="UP001213000">
    <property type="component" value="Unassembled WGS sequence"/>
</dbReference>
<evidence type="ECO:0000256" key="7">
    <source>
        <dbReference type="ARBA" id="ARBA00023004"/>
    </source>
</evidence>